<evidence type="ECO:0000256" key="2">
    <source>
        <dbReference type="SAM" id="Phobius"/>
    </source>
</evidence>
<feature type="region of interest" description="Disordered" evidence="1">
    <location>
        <begin position="35"/>
        <end position="61"/>
    </location>
</feature>
<dbReference type="Proteomes" id="UP000182658">
    <property type="component" value="Unassembled WGS sequence"/>
</dbReference>
<evidence type="ECO:0000313" key="3">
    <source>
        <dbReference type="EMBL" id="OIW32123.1"/>
    </source>
</evidence>
<dbReference type="STRING" id="1408157.A0A1J7IY74"/>
<name>A0A1J7IY74_9PEZI</name>
<dbReference type="EMBL" id="KV875095">
    <property type="protein sequence ID" value="OIW32123.1"/>
    <property type="molecule type" value="Genomic_DNA"/>
</dbReference>
<keyword evidence="2" id="KW-0472">Membrane</keyword>
<dbReference type="AlphaFoldDB" id="A0A1J7IY74"/>
<keyword evidence="2" id="KW-0812">Transmembrane</keyword>
<reference evidence="3 4" key="1">
    <citation type="submission" date="2016-10" db="EMBL/GenBank/DDBJ databases">
        <title>Draft genome sequence of Coniochaeta ligniaria NRRL30616, a lignocellulolytic fungus for bioabatement of inhibitors in plant biomass hydrolysates.</title>
        <authorList>
            <consortium name="DOE Joint Genome Institute"/>
            <person name="Jimenez D.J."/>
            <person name="Hector R.E."/>
            <person name="Riley R."/>
            <person name="Sun H."/>
            <person name="Grigoriev I.V."/>
            <person name="Van Elsas J.D."/>
            <person name="Nichols N.N."/>
        </authorList>
    </citation>
    <scope>NUCLEOTIDE SEQUENCE [LARGE SCALE GENOMIC DNA]</scope>
    <source>
        <strain evidence="3 4">NRRL 30616</strain>
    </source>
</reference>
<evidence type="ECO:0000313" key="4">
    <source>
        <dbReference type="Proteomes" id="UP000182658"/>
    </source>
</evidence>
<organism evidence="3 4">
    <name type="scientific">Coniochaeta ligniaria NRRL 30616</name>
    <dbReference type="NCBI Taxonomy" id="1408157"/>
    <lineage>
        <taxon>Eukaryota</taxon>
        <taxon>Fungi</taxon>
        <taxon>Dikarya</taxon>
        <taxon>Ascomycota</taxon>
        <taxon>Pezizomycotina</taxon>
        <taxon>Sordariomycetes</taxon>
        <taxon>Sordariomycetidae</taxon>
        <taxon>Coniochaetales</taxon>
        <taxon>Coniochaetaceae</taxon>
        <taxon>Coniochaeta</taxon>
    </lineage>
</organism>
<keyword evidence="2" id="KW-1133">Transmembrane helix</keyword>
<feature type="compositionally biased region" description="Polar residues" evidence="1">
    <location>
        <begin position="47"/>
        <end position="58"/>
    </location>
</feature>
<protein>
    <submittedName>
        <fullName evidence="3">Uncharacterized protein</fullName>
    </submittedName>
</protein>
<dbReference type="InParanoid" id="A0A1J7IY74"/>
<keyword evidence="4" id="KW-1185">Reference proteome</keyword>
<accession>A0A1J7IY74</accession>
<sequence length="298" mass="32472">MHEDCSMKRQTVSVLFSVLPLSIQSRLPPMLSMATTPSGGYEDKTWNSRTSSGATTPFTEADTLVGDEDGVVEIVDFAAGRTDMQSRSDIGPSGIDWRCGRPGLELLISAVDESTNAAVLRSGRRSSHNTTFERRAYLDGVSYLLRGLPQDLDETEVSVLMRALPSSVAGEQRDARGRLVYSGQPRHGYGKPSVLQKSMRAVVARAIVWFCILWPYILVLLKWVAAYEKKHRISEQVVAQGVAMVTACGKWTVSIFEAIFSRGDGRLGQALADTVAWTLHDMIAGVSEGVQDGFAQAG</sequence>
<dbReference type="OrthoDB" id="5220781at2759"/>
<evidence type="ECO:0000256" key="1">
    <source>
        <dbReference type="SAM" id="MobiDB-lite"/>
    </source>
</evidence>
<proteinExistence type="predicted"/>
<feature type="transmembrane region" description="Helical" evidence="2">
    <location>
        <begin position="206"/>
        <end position="225"/>
    </location>
</feature>
<gene>
    <name evidence="3" type="ORF">CONLIGDRAFT_641873</name>
</gene>